<sequence>MLIYITCDNWISLCRIFAAFKNKDTEISRSYYVCLAPTVRGLGLHQPSKETGLASTADTGLASAAKTGLASTAKTGLHQQRRLVLHQQRTGLAPVVRIVHECFASTVWIVYMYVLHQQRVGLAPTTSGLAPTAKTGLAQQRRLVLLRDWSCTNSELVLHQQRRLVTSSEDCVHECSEAVWINVLVSCTNSEDWSCTSTGDWS</sequence>
<evidence type="ECO:0000313" key="2">
    <source>
        <dbReference type="Proteomes" id="UP001054945"/>
    </source>
</evidence>
<dbReference type="Proteomes" id="UP001054945">
    <property type="component" value="Unassembled WGS sequence"/>
</dbReference>
<dbReference type="AlphaFoldDB" id="A0AAV4T5X8"/>
<protein>
    <submittedName>
        <fullName evidence="1">Uncharacterized protein</fullName>
    </submittedName>
</protein>
<reference evidence="1 2" key="1">
    <citation type="submission" date="2021-06" db="EMBL/GenBank/DDBJ databases">
        <title>Caerostris extrusa draft genome.</title>
        <authorList>
            <person name="Kono N."/>
            <person name="Arakawa K."/>
        </authorList>
    </citation>
    <scope>NUCLEOTIDE SEQUENCE [LARGE SCALE GENOMIC DNA]</scope>
</reference>
<accession>A0AAV4T5X8</accession>
<dbReference type="EMBL" id="BPLR01010442">
    <property type="protein sequence ID" value="GIY39303.1"/>
    <property type="molecule type" value="Genomic_DNA"/>
</dbReference>
<evidence type="ECO:0000313" key="1">
    <source>
        <dbReference type="EMBL" id="GIY39303.1"/>
    </source>
</evidence>
<proteinExistence type="predicted"/>
<organism evidence="1 2">
    <name type="scientific">Caerostris extrusa</name>
    <name type="common">Bark spider</name>
    <name type="synonym">Caerostris bankana</name>
    <dbReference type="NCBI Taxonomy" id="172846"/>
    <lineage>
        <taxon>Eukaryota</taxon>
        <taxon>Metazoa</taxon>
        <taxon>Ecdysozoa</taxon>
        <taxon>Arthropoda</taxon>
        <taxon>Chelicerata</taxon>
        <taxon>Arachnida</taxon>
        <taxon>Araneae</taxon>
        <taxon>Araneomorphae</taxon>
        <taxon>Entelegynae</taxon>
        <taxon>Araneoidea</taxon>
        <taxon>Araneidae</taxon>
        <taxon>Caerostris</taxon>
    </lineage>
</organism>
<name>A0AAV4T5X8_CAEEX</name>
<gene>
    <name evidence="1" type="ORF">CEXT_89041</name>
</gene>
<comment type="caution">
    <text evidence="1">The sequence shown here is derived from an EMBL/GenBank/DDBJ whole genome shotgun (WGS) entry which is preliminary data.</text>
</comment>
<keyword evidence="2" id="KW-1185">Reference proteome</keyword>